<dbReference type="SMART" id="SM00220">
    <property type="entry name" value="S_TKc"/>
    <property type="match status" value="1"/>
</dbReference>
<feature type="signal peptide" evidence="18">
    <location>
        <begin position="1"/>
        <end position="27"/>
    </location>
</feature>
<dbReference type="InterPro" id="IPR051343">
    <property type="entry name" value="G-type_lectin_kinases/EP1-like"/>
</dbReference>
<organism evidence="20 21">
    <name type="scientific">Papaver somniferum</name>
    <name type="common">Opium poppy</name>
    <dbReference type="NCBI Taxonomy" id="3469"/>
    <lineage>
        <taxon>Eukaryota</taxon>
        <taxon>Viridiplantae</taxon>
        <taxon>Streptophyta</taxon>
        <taxon>Embryophyta</taxon>
        <taxon>Tracheophyta</taxon>
        <taxon>Spermatophyta</taxon>
        <taxon>Magnoliopsida</taxon>
        <taxon>Ranunculales</taxon>
        <taxon>Papaveraceae</taxon>
        <taxon>Papaveroideae</taxon>
        <taxon>Papaver</taxon>
    </lineage>
</organism>
<dbReference type="Gene3D" id="1.10.510.10">
    <property type="entry name" value="Transferase(Phosphotransferase) domain 1"/>
    <property type="match status" value="1"/>
</dbReference>
<protein>
    <recommendedName>
        <fullName evidence="2">non-specific serine/threonine protein kinase</fullName>
        <ecNumber evidence="2">2.7.11.1</ecNumber>
    </recommendedName>
</protein>
<dbReference type="InterPro" id="IPR000719">
    <property type="entry name" value="Prot_kinase_dom"/>
</dbReference>
<evidence type="ECO:0000256" key="8">
    <source>
        <dbReference type="ARBA" id="ARBA00022741"/>
    </source>
</evidence>
<keyword evidence="5" id="KW-0808">Transferase</keyword>
<evidence type="ECO:0000313" key="21">
    <source>
        <dbReference type="Proteomes" id="UP000316621"/>
    </source>
</evidence>
<name>A0A4Y7K7S8_PAPSO</name>
<evidence type="ECO:0000256" key="5">
    <source>
        <dbReference type="ARBA" id="ARBA00022679"/>
    </source>
</evidence>
<evidence type="ECO:0000256" key="13">
    <source>
        <dbReference type="ARBA" id="ARBA00023157"/>
    </source>
</evidence>
<keyword evidence="12" id="KW-0472">Membrane</keyword>
<dbReference type="GO" id="GO:0016020">
    <property type="term" value="C:membrane"/>
    <property type="evidence" value="ECO:0007669"/>
    <property type="project" value="UniProtKB-SubCell"/>
</dbReference>
<keyword evidence="14" id="KW-0675">Receptor</keyword>
<proteinExistence type="predicted"/>
<keyword evidence="9" id="KW-0418">Kinase</keyword>
<dbReference type="InterPro" id="IPR011009">
    <property type="entry name" value="Kinase-like_dom_sf"/>
</dbReference>
<dbReference type="PROSITE" id="PS00108">
    <property type="entry name" value="PROTEIN_KINASE_ST"/>
    <property type="match status" value="1"/>
</dbReference>
<evidence type="ECO:0000256" key="16">
    <source>
        <dbReference type="ARBA" id="ARBA00047899"/>
    </source>
</evidence>
<comment type="catalytic activity">
    <reaction evidence="16">
        <text>L-threonyl-[protein] + ATP = O-phospho-L-threonyl-[protein] + ADP + H(+)</text>
        <dbReference type="Rhea" id="RHEA:46608"/>
        <dbReference type="Rhea" id="RHEA-COMP:11060"/>
        <dbReference type="Rhea" id="RHEA-COMP:11605"/>
        <dbReference type="ChEBI" id="CHEBI:15378"/>
        <dbReference type="ChEBI" id="CHEBI:30013"/>
        <dbReference type="ChEBI" id="CHEBI:30616"/>
        <dbReference type="ChEBI" id="CHEBI:61977"/>
        <dbReference type="ChEBI" id="CHEBI:456216"/>
        <dbReference type="EC" id="2.7.11.1"/>
    </reaction>
</comment>
<dbReference type="InterPro" id="IPR008271">
    <property type="entry name" value="Ser/Thr_kinase_AS"/>
</dbReference>
<evidence type="ECO:0000256" key="11">
    <source>
        <dbReference type="ARBA" id="ARBA00022989"/>
    </source>
</evidence>
<dbReference type="GO" id="GO:0004674">
    <property type="term" value="F:protein serine/threonine kinase activity"/>
    <property type="evidence" value="ECO:0007669"/>
    <property type="project" value="UniProtKB-KW"/>
</dbReference>
<dbReference type="EC" id="2.7.11.1" evidence="2"/>
<sequence length="477" mass="54084">MSTFVTRLVHFTFPFLLLLTLSIDSNALTYTNVSLGSSLTAGVANTSWASPSGDFAKGSKVELTTDSKLILNDPQGNELWSARDVLEMDRYPIPDQIKWVNNKDELIICMGVCKIPIAIGKCYSDIIFCEVVDIDGTTKVKLMPGKRPSREAADEDMSPTLLYTNPEQRPRCKCPPKFSFLDQNNTFRGCRPEFVQGCQPFSETQPVGRRSYPSRLGETIAVLPWEGWLSSNLQSFTYQELEEATKGFKDDLGRGAFRIVYKGIIDEMDSTSSVAVKRLDKVLQEGEKEFKTEVNAIGMTHHKNLVQLLGFCEEGLQRLLVGLLYLHEEYSTQIIHCDIKPQNILLDDSFIAKILDFGLAKLLMTTQSRISTITGIRGTKGYVAPEWFRNTPVSAKLDVYSFDVMLLEIICCRKEVVQEQGEEYMKAILTDWAYYCFSQGKLEDFVEDDEEVMKDMRIFERLVMVAIWCIQDDVCHV</sequence>
<evidence type="ECO:0000256" key="9">
    <source>
        <dbReference type="ARBA" id="ARBA00022777"/>
    </source>
</evidence>
<dbReference type="GO" id="GO:0005524">
    <property type="term" value="F:ATP binding"/>
    <property type="evidence" value="ECO:0007669"/>
    <property type="project" value="UniProtKB-KW"/>
</dbReference>
<dbReference type="EMBL" id="CM010721">
    <property type="protein sequence ID" value="RZC68048.1"/>
    <property type="molecule type" value="Genomic_DNA"/>
</dbReference>
<evidence type="ECO:0000256" key="3">
    <source>
        <dbReference type="ARBA" id="ARBA00022527"/>
    </source>
</evidence>
<keyword evidence="21" id="KW-1185">Reference proteome</keyword>
<dbReference type="STRING" id="3469.A0A4Y7K7S8"/>
<dbReference type="AlphaFoldDB" id="A0A4Y7K7S8"/>
<evidence type="ECO:0000256" key="18">
    <source>
        <dbReference type="SAM" id="SignalP"/>
    </source>
</evidence>
<accession>A0A4Y7K7S8</accession>
<keyword evidence="10" id="KW-0067">ATP-binding</keyword>
<keyword evidence="4" id="KW-0245">EGF-like domain</keyword>
<dbReference type="Gene3D" id="3.30.200.20">
    <property type="entry name" value="Phosphorylase Kinase, domain 1"/>
    <property type="match status" value="1"/>
</dbReference>
<dbReference type="FunFam" id="3.30.200.20:FF:000059">
    <property type="entry name" value="S-receptor-like serine/threonine-protein kinase"/>
    <property type="match status" value="1"/>
</dbReference>
<keyword evidence="7 18" id="KW-0732">Signal</keyword>
<evidence type="ECO:0000256" key="17">
    <source>
        <dbReference type="ARBA" id="ARBA00048679"/>
    </source>
</evidence>
<evidence type="ECO:0000313" key="20">
    <source>
        <dbReference type="EMBL" id="RZC68048.1"/>
    </source>
</evidence>
<evidence type="ECO:0000259" key="19">
    <source>
        <dbReference type="PROSITE" id="PS50011"/>
    </source>
</evidence>
<keyword evidence="8" id="KW-0547">Nucleotide-binding</keyword>
<dbReference type="SUPFAM" id="SSF56112">
    <property type="entry name" value="Protein kinase-like (PK-like)"/>
    <property type="match status" value="1"/>
</dbReference>
<evidence type="ECO:0000256" key="10">
    <source>
        <dbReference type="ARBA" id="ARBA00022840"/>
    </source>
</evidence>
<evidence type="ECO:0000256" key="7">
    <source>
        <dbReference type="ARBA" id="ARBA00022729"/>
    </source>
</evidence>
<feature type="chain" id="PRO_5021270074" description="non-specific serine/threonine protein kinase" evidence="18">
    <location>
        <begin position="28"/>
        <end position="477"/>
    </location>
</feature>
<keyword evidence="3" id="KW-0723">Serine/threonine-protein kinase</keyword>
<evidence type="ECO:0000256" key="4">
    <source>
        <dbReference type="ARBA" id="ARBA00022536"/>
    </source>
</evidence>
<keyword evidence="13" id="KW-1015">Disulfide bond</keyword>
<gene>
    <name evidence="20" type="ORF">C5167_031304</name>
</gene>
<evidence type="ECO:0000256" key="14">
    <source>
        <dbReference type="ARBA" id="ARBA00023170"/>
    </source>
</evidence>
<evidence type="ECO:0000256" key="1">
    <source>
        <dbReference type="ARBA" id="ARBA00004479"/>
    </source>
</evidence>
<keyword evidence="11" id="KW-1133">Transmembrane helix</keyword>
<evidence type="ECO:0000256" key="2">
    <source>
        <dbReference type="ARBA" id="ARBA00012513"/>
    </source>
</evidence>
<dbReference type="Gramene" id="RZC68048">
    <property type="protein sequence ID" value="RZC68048"/>
    <property type="gene ID" value="C5167_031304"/>
</dbReference>
<feature type="domain" description="Protein kinase" evidence="19">
    <location>
        <begin position="246"/>
        <end position="477"/>
    </location>
</feature>
<keyword evidence="15" id="KW-0325">Glycoprotein</keyword>
<dbReference type="Proteomes" id="UP000316621">
    <property type="component" value="Chromosome 7"/>
</dbReference>
<keyword evidence="6" id="KW-0812">Transmembrane</keyword>
<evidence type="ECO:0000256" key="12">
    <source>
        <dbReference type="ARBA" id="ARBA00023136"/>
    </source>
</evidence>
<evidence type="ECO:0000256" key="6">
    <source>
        <dbReference type="ARBA" id="ARBA00022692"/>
    </source>
</evidence>
<dbReference type="Pfam" id="PF00069">
    <property type="entry name" value="Pkinase"/>
    <property type="match status" value="1"/>
</dbReference>
<dbReference type="PANTHER" id="PTHR47976:SF15">
    <property type="entry name" value="G-TYPE LECTIN S-RECEPTOR-LIKE SERINE_THREONINE-PROTEIN KINASE RLK1"/>
    <property type="match status" value="1"/>
</dbReference>
<comment type="subcellular location">
    <subcellularLocation>
        <location evidence="1">Membrane</location>
        <topology evidence="1">Single-pass type I membrane protein</topology>
    </subcellularLocation>
</comment>
<comment type="catalytic activity">
    <reaction evidence="17">
        <text>L-seryl-[protein] + ATP = O-phospho-L-seryl-[protein] + ADP + H(+)</text>
        <dbReference type="Rhea" id="RHEA:17989"/>
        <dbReference type="Rhea" id="RHEA-COMP:9863"/>
        <dbReference type="Rhea" id="RHEA-COMP:11604"/>
        <dbReference type="ChEBI" id="CHEBI:15378"/>
        <dbReference type="ChEBI" id="CHEBI:29999"/>
        <dbReference type="ChEBI" id="CHEBI:30616"/>
        <dbReference type="ChEBI" id="CHEBI:83421"/>
        <dbReference type="ChEBI" id="CHEBI:456216"/>
        <dbReference type="EC" id="2.7.11.1"/>
    </reaction>
</comment>
<dbReference type="PANTHER" id="PTHR47976">
    <property type="entry name" value="G-TYPE LECTIN S-RECEPTOR-LIKE SERINE/THREONINE-PROTEIN KINASE SD2-5"/>
    <property type="match status" value="1"/>
</dbReference>
<dbReference type="PROSITE" id="PS50011">
    <property type="entry name" value="PROTEIN_KINASE_DOM"/>
    <property type="match status" value="1"/>
</dbReference>
<reference evidence="20 21" key="1">
    <citation type="journal article" date="2018" name="Science">
        <title>The opium poppy genome and morphinan production.</title>
        <authorList>
            <person name="Guo L."/>
            <person name="Winzer T."/>
            <person name="Yang X."/>
            <person name="Li Y."/>
            <person name="Ning Z."/>
            <person name="He Z."/>
            <person name="Teodor R."/>
            <person name="Lu Y."/>
            <person name="Bowser T.A."/>
            <person name="Graham I.A."/>
            <person name="Ye K."/>
        </authorList>
    </citation>
    <scope>NUCLEOTIDE SEQUENCE [LARGE SCALE GENOMIC DNA]</scope>
    <source>
        <strain evidence="21">cv. HN1</strain>
        <tissue evidence="20">Leaves</tissue>
    </source>
</reference>
<evidence type="ECO:0000256" key="15">
    <source>
        <dbReference type="ARBA" id="ARBA00023180"/>
    </source>
</evidence>